<gene>
    <name evidence="2" type="ORF">K402DRAFT_334137</name>
</gene>
<reference evidence="2" key="1">
    <citation type="journal article" date="2020" name="Stud. Mycol.">
        <title>101 Dothideomycetes genomes: a test case for predicting lifestyles and emergence of pathogens.</title>
        <authorList>
            <person name="Haridas S."/>
            <person name="Albert R."/>
            <person name="Binder M."/>
            <person name="Bloem J."/>
            <person name="Labutti K."/>
            <person name="Salamov A."/>
            <person name="Andreopoulos B."/>
            <person name="Baker S."/>
            <person name="Barry K."/>
            <person name="Bills G."/>
            <person name="Bluhm B."/>
            <person name="Cannon C."/>
            <person name="Castanera R."/>
            <person name="Culley D."/>
            <person name="Daum C."/>
            <person name="Ezra D."/>
            <person name="Gonzalez J."/>
            <person name="Henrissat B."/>
            <person name="Kuo A."/>
            <person name="Liang C."/>
            <person name="Lipzen A."/>
            <person name="Lutzoni F."/>
            <person name="Magnuson J."/>
            <person name="Mondo S."/>
            <person name="Nolan M."/>
            <person name="Ohm R."/>
            <person name="Pangilinan J."/>
            <person name="Park H.-J."/>
            <person name="Ramirez L."/>
            <person name="Alfaro M."/>
            <person name="Sun H."/>
            <person name="Tritt A."/>
            <person name="Yoshinaga Y."/>
            <person name="Zwiers L.-H."/>
            <person name="Turgeon B."/>
            <person name="Goodwin S."/>
            <person name="Spatafora J."/>
            <person name="Crous P."/>
            <person name="Grigoriev I."/>
        </authorList>
    </citation>
    <scope>NUCLEOTIDE SEQUENCE</scope>
    <source>
        <strain evidence="2">CBS 113979</strain>
    </source>
</reference>
<accession>A0A6G1GXV3</accession>
<keyword evidence="3" id="KW-1185">Reference proteome</keyword>
<dbReference type="SUPFAM" id="SSF82171">
    <property type="entry name" value="DPP6 N-terminal domain-like"/>
    <property type="match status" value="1"/>
</dbReference>
<dbReference type="InterPro" id="IPR015943">
    <property type="entry name" value="WD40/YVTN_repeat-like_dom_sf"/>
</dbReference>
<sequence>MIFSLFFLFIATAFASPSSFRGHHWGQGSVDNKALYFLQNDPTGASIVSLELDQYGKVSNAVQTPTGGSGLQGITAATGDLQGPDSLFSQAQVVVGDNFLFTVNAGSNTVSMFKISPHDPTHPKLVGMPVDSMGDFPVSITYASALKTACVLNGGARSGVACFRVDEWFGLIPLDAQLRSISPLNTTNPPAGPPLTASQISFSPSCDFLIADIKGDTGIPGTIFVWPVHFGYVAHSAVATSLPEPFVNFGFTFLDNYRVFMTFADAGIAGLFLDIDPSTCKVAETSRATVSPNDFIASCWASHSKELSTAYAGPAVSPRLAKADTRTGKFAGYIEFDPALQGAYDMVVDGTLLYFIARSADVVVVDLKTEQTIQVLNLEGVVGDRVYWVGMAMYDGGGWSA</sequence>
<dbReference type="Gene3D" id="2.130.10.10">
    <property type="entry name" value="YVTN repeat-like/Quinoprotein amine dehydrogenase"/>
    <property type="match status" value="1"/>
</dbReference>
<dbReference type="AlphaFoldDB" id="A0A6G1GXV3"/>
<name>A0A6G1GXV3_9PEZI</name>
<proteinExistence type="predicted"/>
<dbReference type="OrthoDB" id="10006285at2759"/>
<dbReference type="Proteomes" id="UP000800041">
    <property type="component" value="Unassembled WGS sequence"/>
</dbReference>
<keyword evidence="1" id="KW-0732">Signal</keyword>
<dbReference type="EMBL" id="ML977161">
    <property type="protein sequence ID" value="KAF1985600.1"/>
    <property type="molecule type" value="Genomic_DNA"/>
</dbReference>
<organism evidence="2 3">
    <name type="scientific">Aulographum hederae CBS 113979</name>
    <dbReference type="NCBI Taxonomy" id="1176131"/>
    <lineage>
        <taxon>Eukaryota</taxon>
        <taxon>Fungi</taxon>
        <taxon>Dikarya</taxon>
        <taxon>Ascomycota</taxon>
        <taxon>Pezizomycotina</taxon>
        <taxon>Dothideomycetes</taxon>
        <taxon>Pleosporomycetidae</taxon>
        <taxon>Aulographales</taxon>
        <taxon>Aulographaceae</taxon>
    </lineage>
</organism>
<protein>
    <submittedName>
        <fullName evidence="2">Uncharacterized protein</fullName>
    </submittedName>
</protein>
<evidence type="ECO:0000313" key="2">
    <source>
        <dbReference type="EMBL" id="KAF1985600.1"/>
    </source>
</evidence>
<evidence type="ECO:0000313" key="3">
    <source>
        <dbReference type="Proteomes" id="UP000800041"/>
    </source>
</evidence>
<evidence type="ECO:0000256" key="1">
    <source>
        <dbReference type="SAM" id="SignalP"/>
    </source>
</evidence>
<feature type="signal peptide" evidence="1">
    <location>
        <begin position="1"/>
        <end position="15"/>
    </location>
</feature>
<feature type="chain" id="PRO_5026213238" evidence="1">
    <location>
        <begin position="16"/>
        <end position="401"/>
    </location>
</feature>